<dbReference type="EMBL" id="LVEP01000017">
    <property type="protein sequence ID" value="OCB77215.1"/>
    <property type="molecule type" value="Genomic_DNA"/>
</dbReference>
<feature type="transmembrane region" description="Helical" evidence="5">
    <location>
        <begin position="81"/>
        <end position="99"/>
    </location>
</feature>
<evidence type="ECO:0000256" key="1">
    <source>
        <dbReference type="ARBA" id="ARBA00004141"/>
    </source>
</evidence>
<dbReference type="AlphaFoldDB" id="A0A1B9E5J9"/>
<evidence type="ECO:0000313" key="7">
    <source>
        <dbReference type="EMBL" id="OCB77215.1"/>
    </source>
</evidence>
<evidence type="ECO:0000256" key="2">
    <source>
        <dbReference type="ARBA" id="ARBA00022692"/>
    </source>
</evidence>
<keyword evidence="3 5" id="KW-1133">Transmembrane helix</keyword>
<evidence type="ECO:0000256" key="4">
    <source>
        <dbReference type="ARBA" id="ARBA00023136"/>
    </source>
</evidence>
<name>A0A1B9E5J9_9FLAO</name>
<evidence type="ECO:0000256" key="3">
    <source>
        <dbReference type="ARBA" id="ARBA00022989"/>
    </source>
</evidence>
<sequence length="432" mass="51273">MFKKNYFTFKKIKHLYLSTFVTLKYFKMILATIKKHLFDLLFVFLIMLLFFSLKAPNIILISLIIILILDFQNFKKIEFKLLKIKPFFILAILFIYWILKAIITHSILDSNYSLLLPIVIIPILFLKVENKNWLQYGILWMVLFLSVRAYIGLIGYYIQNKNFLPFEGEIINEILGMERPYLGFISVIAIIIALQVSTSIKKYKIVLIGYAIYISIFVVIISARISVLTVLCISFLFFLFYSKVSNNKKVVFFLCSLFFMLSFMMLNKNLRERFFITSNYEKSIEKLNRHEPRMIIWNCSYRIMKSEDFDLFFGLNSTKELEQRYLNCYDQTMTNRNRANYFISTNKNSHNQFIAVFLTSGILGLFIFCYFFGHQFYIYRRDFFKIAMLVATLMFFVVENVLMRQTGVYLFALIISLINIPLTKVKNKPLLE</sequence>
<gene>
    <name evidence="7" type="ORF">LPBF_04230</name>
</gene>
<dbReference type="PANTHER" id="PTHR37422:SF13">
    <property type="entry name" value="LIPOPOLYSACCHARIDE BIOSYNTHESIS PROTEIN PA4999-RELATED"/>
    <property type="match status" value="1"/>
</dbReference>
<feature type="transmembrane region" description="Helical" evidence="5">
    <location>
        <begin position="353"/>
        <end position="377"/>
    </location>
</feature>
<feature type="transmembrane region" description="Helical" evidence="5">
    <location>
        <begin position="111"/>
        <end position="126"/>
    </location>
</feature>
<feature type="transmembrane region" description="Helical" evidence="5">
    <location>
        <begin position="408"/>
        <end position="425"/>
    </location>
</feature>
<dbReference type="Proteomes" id="UP000093510">
    <property type="component" value="Unassembled WGS sequence"/>
</dbReference>
<keyword evidence="4 5" id="KW-0472">Membrane</keyword>
<feature type="transmembrane region" description="Helical" evidence="5">
    <location>
        <begin position="250"/>
        <end position="266"/>
    </location>
</feature>
<feature type="transmembrane region" description="Helical" evidence="5">
    <location>
        <begin position="179"/>
        <end position="198"/>
    </location>
</feature>
<reference evidence="7 8" key="1">
    <citation type="submission" date="2016-03" db="EMBL/GenBank/DDBJ databases">
        <authorList>
            <person name="Ploux O."/>
        </authorList>
    </citation>
    <scope>NUCLEOTIDE SEQUENCE [LARGE SCALE GENOMIC DNA]</scope>
    <source>
        <strain evidence="7 8">LPB0076</strain>
    </source>
</reference>
<proteinExistence type="predicted"/>
<comment type="subcellular location">
    <subcellularLocation>
        <location evidence="1">Membrane</location>
        <topology evidence="1">Multi-pass membrane protein</topology>
    </subcellularLocation>
</comment>
<feature type="transmembrane region" description="Helical" evidence="5">
    <location>
        <begin position="12"/>
        <end position="30"/>
    </location>
</feature>
<evidence type="ECO:0000259" key="6">
    <source>
        <dbReference type="Pfam" id="PF04932"/>
    </source>
</evidence>
<feature type="transmembrane region" description="Helical" evidence="5">
    <location>
        <begin position="383"/>
        <end position="401"/>
    </location>
</feature>
<comment type="caution">
    <text evidence="7">The sequence shown here is derived from an EMBL/GenBank/DDBJ whole genome shotgun (WGS) entry which is preliminary data.</text>
</comment>
<dbReference type="InterPro" id="IPR007016">
    <property type="entry name" value="O-antigen_ligase-rel_domated"/>
</dbReference>
<dbReference type="Pfam" id="PF04932">
    <property type="entry name" value="Wzy_C"/>
    <property type="match status" value="1"/>
</dbReference>
<dbReference type="InterPro" id="IPR051533">
    <property type="entry name" value="WaaL-like"/>
</dbReference>
<feature type="transmembrane region" description="Helical" evidence="5">
    <location>
        <begin position="42"/>
        <end position="69"/>
    </location>
</feature>
<organism evidence="7 8">
    <name type="scientific">Flavobacterium crassostreae</name>
    <dbReference type="NCBI Taxonomy" id="1763534"/>
    <lineage>
        <taxon>Bacteria</taxon>
        <taxon>Pseudomonadati</taxon>
        <taxon>Bacteroidota</taxon>
        <taxon>Flavobacteriia</taxon>
        <taxon>Flavobacteriales</taxon>
        <taxon>Flavobacteriaceae</taxon>
        <taxon>Flavobacterium</taxon>
    </lineage>
</organism>
<keyword evidence="8" id="KW-1185">Reference proteome</keyword>
<feature type="transmembrane region" description="Helical" evidence="5">
    <location>
        <begin position="210"/>
        <end position="238"/>
    </location>
</feature>
<accession>A0A1B9E5J9</accession>
<dbReference type="PANTHER" id="PTHR37422">
    <property type="entry name" value="TEICHURONIC ACID BIOSYNTHESIS PROTEIN TUAE"/>
    <property type="match status" value="1"/>
</dbReference>
<protein>
    <recommendedName>
        <fullName evidence="6">O-antigen ligase-related domain-containing protein</fullName>
    </recommendedName>
</protein>
<feature type="domain" description="O-antigen ligase-related" evidence="6">
    <location>
        <begin position="211"/>
        <end position="369"/>
    </location>
</feature>
<dbReference type="GO" id="GO:0016020">
    <property type="term" value="C:membrane"/>
    <property type="evidence" value="ECO:0007669"/>
    <property type="project" value="UniProtKB-SubCell"/>
</dbReference>
<keyword evidence="2 5" id="KW-0812">Transmembrane</keyword>
<dbReference type="STRING" id="1763534.GCA_001831475_00687"/>
<evidence type="ECO:0000256" key="5">
    <source>
        <dbReference type="SAM" id="Phobius"/>
    </source>
</evidence>
<feature type="transmembrane region" description="Helical" evidence="5">
    <location>
        <begin position="138"/>
        <end position="159"/>
    </location>
</feature>
<evidence type="ECO:0000313" key="8">
    <source>
        <dbReference type="Proteomes" id="UP000093510"/>
    </source>
</evidence>